<dbReference type="EMBL" id="CM042019">
    <property type="protein sequence ID" value="KAI3825517.1"/>
    <property type="molecule type" value="Genomic_DNA"/>
</dbReference>
<reference evidence="2" key="1">
    <citation type="journal article" date="2022" name="Mol. Ecol. Resour.">
        <title>The genomes of chicory, endive, great burdock and yacon provide insights into Asteraceae palaeo-polyploidization history and plant inulin production.</title>
        <authorList>
            <person name="Fan W."/>
            <person name="Wang S."/>
            <person name="Wang H."/>
            <person name="Wang A."/>
            <person name="Jiang F."/>
            <person name="Liu H."/>
            <person name="Zhao H."/>
            <person name="Xu D."/>
            <person name="Zhang Y."/>
        </authorList>
    </citation>
    <scope>NUCLEOTIDE SEQUENCE [LARGE SCALE GENOMIC DNA]</scope>
    <source>
        <strain evidence="2">cv. Yunnan</strain>
    </source>
</reference>
<evidence type="ECO:0000313" key="1">
    <source>
        <dbReference type="EMBL" id="KAI3825517.1"/>
    </source>
</evidence>
<gene>
    <name evidence="1" type="ORF">L1987_07007</name>
</gene>
<dbReference type="Proteomes" id="UP001056120">
    <property type="component" value="Linkage Group LG02"/>
</dbReference>
<keyword evidence="2" id="KW-1185">Reference proteome</keyword>
<accession>A0ACB9JZU9</accession>
<evidence type="ECO:0000313" key="2">
    <source>
        <dbReference type="Proteomes" id="UP001056120"/>
    </source>
</evidence>
<protein>
    <submittedName>
        <fullName evidence="1">Uncharacterized protein</fullName>
    </submittedName>
</protein>
<comment type="caution">
    <text evidence="1">The sequence shown here is derived from an EMBL/GenBank/DDBJ whole genome shotgun (WGS) entry which is preliminary data.</text>
</comment>
<sequence length="344" mass="39860">MLYSNFTNTSTSPIQLWSDDEEQILNSVDELDREECSFEKDMNIMNRKKDGKEGEKSKSTKVDLNPNLNLNPETEEYYSIRNRYSPKQLYKAISVMNDKQKETINLMGFGKLLKIKLDGIPQKMGHYVADKFDESIMGLRLPRGIMRVSEHSIYHLLGILNCGIDLKDITLKNQLDPTFVNWRNTYENDYISPGEIVSRISEDVDDYSVLKCLSIEIENYNWCAHVVRCIKNCKLDWESNKPMPFKGALSILTLMYVDYVTCNGMKVDWTVSPIEFWNVNRLKQREALEITTGGFGKGELIGMFVSIVREKKKDNDEEPTINITHRSLVVNIKKMEDMLTWCDV</sequence>
<reference evidence="1 2" key="2">
    <citation type="journal article" date="2022" name="Mol. Ecol. Resour.">
        <title>The genomes of chicory, endive, great burdock and yacon provide insights into Asteraceae paleo-polyploidization history and plant inulin production.</title>
        <authorList>
            <person name="Fan W."/>
            <person name="Wang S."/>
            <person name="Wang H."/>
            <person name="Wang A."/>
            <person name="Jiang F."/>
            <person name="Liu H."/>
            <person name="Zhao H."/>
            <person name="Xu D."/>
            <person name="Zhang Y."/>
        </authorList>
    </citation>
    <scope>NUCLEOTIDE SEQUENCE [LARGE SCALE GENOMIC DNA]</scope>
    <source>
        <strain evidence="2">cv. Yunnan</strain>
        <tissue evidence="1">Leaves</tissue>
    </source>
</reference>
<name>A0ACB9JZU9_9ASTR</name>
<organism evidence="1 2">
    <name type="scientific">Smallanthus sonchifolius</name>
    <dbReference type="NCBI Taxonomy" id="185202"/>
    <lineage>
        <taxon>Eukaryota</taxon>
        <taxon>Viridiplantae</taxon>
        <taxon>Streptophyta</taxon>
        <taxon>Embryophyta</taxon>
        <taxon>Tracheophyta</taxon>
        <taxon>Spermatophyta</taxon>
        <taxon>Magnoliopsida</taxon>
        <taxon>eudicotyledons</taxon>
        <taxon>Gunneridae</taxon>
        <taxon>Pentapetalae</taxon>
        <taxon>asterids</taxon>
        <taxon>campanulids</taxon>
        <taxon>Asterales</taxon>
        <taxon>Asteraceae</taxon>
        <taxon>Asteroideae</taxon>
        <taxon>Heliantheae alliance</taxon>
        <taxon>Millerieae</taxon>
        <taxon>Smallanthus</taxon>
    </lineage>
</organism>
<proteinExistence type="predicted"/>